<keyword evidence="2" id="KW-0812">Transmembrane</keyword>
<protein>
    <submittedName>
        <fullName evidence="6">Uncharacterized protein</fullName>
    </submittedName>
</protein>
<name>A0A9P6WP23_9ASCO</name>
<evidence type="ECO:0000256" key="1">
    <source>
        <dbReference type="SAM" id="MobiDB-lite"/>
    </source>
</evidence>
<dbReference type="PANTHER" id="PTHR15678">
    <property type="entry name" value="ANTIGEN MLAA-22-RELATED"/>
    <property type="match status" value="1"/>
</dbReference>
<reference evidence="6" key="1">
    <citation type="submission" date="2020-11" db="EMBL/GenBank/DDBJ databases">
        <title>Kefir isolates.</title>
        <authorList>
            <person name="Marcisauskas S."/>
            <person name="Kim Y."/>
            <person name="Blasche S."/>
        </authorList>
    </citation>
    <scope>NUCLEOTIDE SEQUENCE</scope>
    <source>
        <strain evidence="6">Olga-1</strain>
    </source>
</reference>
<feature type="transmembrane region" description="Helical" evidence="2">
    <location>
        <begin position="7"/>
        <end position="35"/>
    </location>
</feature>
<dbReference type="InterPro" id="IPR019415">
    <property type="entry name" value="FMP27_SW_RBG"/>
</dbReference>
<dbReference type="InterPro" id="IPR045167">
    <property type="entry name" value="Hobbit"/>
</dbReference>
<feature type="domain" description="FMP27/BLTP2/Hobbit GFWDK motif-containing RBG unit" evidence="3">
    <location>
        <begin position="1216"/>
        <end position="1369"/>
    </location>
</feature>
<keyword evidence="7" id="KW-1185">Reference proteome</keyword>
<feature type="domain" description="FMP27 SW motif-containing RBG unit" evidence="4">
    <location>
        <begin position="1099"/>
        <end position="1198"/>
    </location>
</feature>
<accession>A0A9P6WP23</accession>
<dbReference type="SMART" id="SM01214">
    <property type="entry name" value="Fmp27_GFWDK"/>
    <property type="match status" value="1"/>
</dbReference>
<dbReference type="InterPro" id="IPR019441">
    <property type="entry name" value="FMP27/BLTP2/Hobbit_GFWDK_RBG"/>
</dbReference>
<gene>
    <name evidence="6" type="ORF">C6P40_005394</name>
</gene>
<dbReference type="InterPro" id="IPR019449">
    <property type="entry name" value="FMP27_WPPW_RBG"/>
</dbReference>
<comment type="caution">
    <text evidence="6">The sequence shown here is derived from an EMBL/GenBank/DDBJ whole genome shotgun (WGS) entry which is preliminary data.</text>
</comment>
<dbReference type="Pfam" id="PF10344">
    <property type="entry name" value="Hobbit"/>
    <property type="match status" value="1"/>
</dbReference>
<evidence type="ECO:0000259" key="5">
    <source>
        <dbReference type="SMART" id="SM01216"/>
    </source>
</evidence>
<dbReference type="PANTHER" id="PTHR15678:SF6">
    <property type="entry name" value="BRIDGE-LIKE LIPID TRANSFER PROTEIN FAMILY MEMBER 2"/>
    <property type="match status" value="1"/>
</dbReference>
<dbReference type="OrthoDB" id="1562405at2759"/>
<evidence type="ECO:0000259" key="3">
    <source>
        <dbReference type="SMART" id="SM01214"/>
    </source>
</evidence>
<feature type="compositionally biased region" description="Polar residues" evidence="1">
    <location>
        <begin position="2477"/>
        <end position="2488"/>
    </location>
</feature>
<feature type="domain" description="FMP27 WPPW motif-containing RBG unit" evidence="5">
    <location>
        <begin position="1619"/>
        <end position="2096"/>
    </location>
</feature>
<dbReference type="SMART" id="SM01215">
    <property type="entry name" value="Fmp27_SW"/>
    <property type="match status" value="1"/>
</dbReference>
<sequence length="2706" mass="312728">MFEYIKYFVFFYLGFYILIHILLHGKVTIGFISWMNLINVRINLKKFKISIGSVSLQIRPTYYLHRKKLKATHHDGLIVIHFFKLHITLLDNEEEKEEIKVNPSIKKEMRAENDDINKNQDKPHFEKCIHILQYIRYILPLTIVMHNLSIEKDEKFIKFETLSTSFNCNLETNKHTKERELKNSVHLSFSNLLTTNSKMIKDLKWTIVGATPVLSVCSLKFSKLISSCVAHGININLDELKQLFEHFKPKKSLKSSSNNNDNNNLPIKKKSTSNIEDFFSKIDKNDIYFAFDETQIESSDLKINVKNMVYSLNSAEKKDIVYRKYSSTQLYKLTMNLSGLNVFINSLKNSKFHVEFFNFFSIWDLKSILYSVKNIHNSDLIKEFTHDDSFIARSFLTITNTTFFTSIDDLILMKKMKLEKRLNNLKKKAKDIEVVLKPIEKKSDTNTDDDGNKSNSTLENILRLTHKLRTRAQLLTSMVQIDLSDSINCQFLIDDILIDSSLTDNLSSLFEMDNYLQPTKSIFLAIRNVQFSVIENIIVHKLLVIDLFDASFSIAVNDKFIVIDSITLYTHHFEILAENIEIFKKLALIANQVVNRKEIITENALIREIYQLENEKIISIPDNNSTKPRRDSLFPRFINNFKCIIHRITITACFKNPVKYWDGEDQSDINNFKRGITFSLLEFHFNHDNTVEIPVSVIKLADFKLLLNRDYDNERKEKNFISIISLQKTCFRYTYINNRLSVMLPLLDITLSVEVLWTIMFILTVLKSLKGRKEYIVDNNIEPINLKPKKKKSNYPLHLLIAFPLIMLRLKLPSDVEIAFEIDSLQFTSLPSVNKYNDIKFKVFRIYGQNAHAEHFWALLAIVSNAHFKITPKALLENNEPEISVDCDDIRIEIPYEYIFYKTFDNLKAFFKSIKKLKLNFHDLMFIEDTQKDFKVDVIMPSLVSSPPRLPKIHIVSKRILYCNHDDPFEEELTAFLMLGRMEQQVRLSKLKAFEKYETNMLHELEEKYKHSIKFIDGIAQIPSTLKIGIQGNLPSPNRSFEMKKSFSTSLLSPIQMNRKISSSVSNGRSRLANEVLTDDCDAWLNYQREYHTSIQIPKNRLNANISKSWITRVKTSARMKKKMINTETNIQSDPKIRKEFLKNFPVVVEGNCQPLFGFVVIDAVLDLDEPEFGLENYPDFIHRVAGGVPKDMVYGILVPMNLKLWCSSMKVQIKDYPLPLVGFGGGKDDGPETVKFEGDMIICEQKYTPDEIRYNFVPCVPQYNDVRKRDSLYAFHIARTMTNVKFISDLNVFVDSTRAAAVSWAPSLQPGMSYAFNSFDLLSKPPLDISSKIGFWDKMPLLVPSKFTFHLKNGIALFIKASQSPYHLIGKNAGFVFKWDKDVKVSVNSKGVPEDFLIVESQVFEIGIPIFDPTYVSSLLSYGMGTALDYKISKVILKLTSKPIIWKLGFLFERNMNNEVHAKPGSVERSKRFRPHWDIHLRNPDSFTNEEERDSWDSYEGWRSDYIYLAVSLYSRDDNKCKELPQTTLGSAFNSLYLTPMAMLYFFFWWNSFKSSLGLPIKAGHMFKNKFLSDAKSPKFGASIFGLTYTVDLSPLYLTHVYQHSSMSQSGSKVAFTGLKCFVKSFTMDLHQCRREVTLLDSKTNSVMKEYVLKMDKGIVDFVDADLRILTAIFNQTSATGMLVKQLGLDKSNTRFSDSDTTSSGSEDYMDRVWYDHNDFVELEAQSVPDEEPKWKVYEFASSPRFYYVRDANNAQLDYPFDLIETQTHNCQLGKRDLTHAASHLVDDRLIELEDQINFHKSEIMDLESKPINDYVKKTIASLNFDLQELHHRLHVLRCLKDRFSEGIFPEYDEFLNDQEESDDEVKYELNKVTSRVSSYVSRTKSRISTAPIQTSNYINRFSIYTINIKWTKQTRTGFLRYLEKVKDRKFLLFSLSQQALSLADELSKSVEHHVDGDPDFSFLRSDPKVEFKKSNALLDDFDQALHDTTGFLEAETQDTYLLKFILPQIVVSSNNNKCVLLTSNQIVLRSISLTGYNVDSGNSEVTLPMETRSGLTLTDAFVYVLDRENVLTNKHRFFTPKSFCWPPILPIEMYYTPVSLDECVVVQDISCALLYVQPNQLHYTKNDKNKNVRRKETIRIISPEVNLTTDNIQYAVLHDVMMSIFQHDETEIHKVKEAVKNFIKYSDFSNFKVLHADLKDLQNEARQLMECRRLMMNFNFSQNLEIMDDIECINVELEKIFLNINAIVDILQTSKAKKYNEMHEFTEWNIMASTINVSLVSEDKSPFVEVSAIDAYYMFTESPNGESINTTYIQDFAIFDKHPKATCETVVTRLIDSNNPLLKMEWILKAPVGGIRMVEQEHFTFSPLKVEFDMRFAEAIQEFLFPKSKVLESSKVFNDSDDDDLFDDMDSLSSENTGLLRVNSVTSELSIPSEEKQVSKLSKALHKLLPKHNNNSSMKTPSHRKSPITKRNTDEGSISFSGSDNPVSACPPDNVKLMDKRAATYYMANHVQVDPLSLCITFKGTGKLRLVNLSDFKIEIPLIEVRNRMMSNEELFAIIRNKIIHYVLKNTHNVIKSSFKVSKSSKGASSNPLINPSLRMKEKALQKQNLLDGDIHRTSTESQDIKHSHKHNNYHHRFHDTDLLEPTIDTSSPTDTSSKPLALSDLIKQDQLQQPYQQTYQQSVEDDSLFQSLDDVQEEDEDDN</sequence>
<dbReference type="Proteomes" id="UP000697127">
    <property type="component" value="Unassembled WGS sequence"/>
</dbReference>
<dbReference type="SMART" id="SM01216">
    <property type="entry name" value="Fmp27_WPPW"/>
    <property type="match status" value="1"/>
</dbReference>
<evidence type="ECO:0000256" key="2">
    <source>
        <dbReference type="SAM" id="Phobius"/>
    </source>
</evidence>
<feature type="compositionally biased region" description="Low complexity" evidence="1">
    <location>
        <begin position="2675"/>
        <end position="2684"/>
    </location>
</feature>
<keyword evidence="2" id="KW-0472">Membrane</keyword>
<organism evidence="6 7">
    <name type="scientific">Pichia californica</name>
    <dbReference type="NCBI Taxonomy" id="460514"/>
    <lineage>
        <taxon>Eukaryota</taxon>
        <taxon>Fungi</taxon>
        <taxon>Dikarya</taxon>
        <taxon>Ascomycota</taxon>
        <taxon>Saccharomycotina</taxon>
        <taxon>Pichiomycetes</taxon>
        <taxon>Pichiales</taxon>
        <taxon>Pichiaceae</taxon>
        <taxon>Pichia</taxon>
    </lineage>
</organism>
<dbReference type="EMBL" id="PUHW01000093">
    <property type="protein sequence ID" value="KAG0689228.1"/>
    <property type="molecule type" value="Genomic_DNA"/>
</dbReference>
<evidence type="ECO:0000313" key="7">
    <source>
        <dbReference type="Proteomes" id="UP000697127"/>
    </source>
</evidence>
<evidence type="ECO:0000259" key="4">
    <source>
        <dbReference type="SMART" id="SM01215"/>
    </source>
</evidence>
<evidence type="ECO:0000313" key="6">
    <source>
        <dbReference type="EMBL" id="KAG0689228.1"/>
    </source>
</evidence>
<keyword evidence="2" id="KW-1133">Transmembrane helix</keyword>
<proteinExistence type="predicted"/>
<feature type="compositionally biased region" description="Acidic residues" evidence="1">
    <location>
        <begin position="2697"/>
        <end position="2706"/>
    </location>
</feature>
<feature type="region of interest" description="Disordered" evidence="1">
    <location>
        <begin position="2452"/>
        <end position="2494"/>
    </location>
</feature>
<feature type="region of interest" description="Disordered" evidence="1">
    <location>
        <begin position="2675"/>
        <end position="2706"/>
    </location>
</feature>